<evidence type="ECO:0000313" key="6">
    <source>
        <dbReference type="Proteomes" id="UP000683442"/>
    </source>
</evidence>
<evidence type="ECO:0000259" key="4">
    <source>
        <dbReference type="PROSITE" id="PS50887"/>
    </source>
</evidence>
<dbReference type="Gene3D" id="3.30.450.20">
    <property type="entry name" value="PAS domain"/>
    <property type="match status" value="1"/>
</dbReference>
<dbReference type="CDD" id="cd00130">
    <property type="entry name" value="PAS"/>
    <property type="match status" value="1"/>
</dbReference>
<dbReference type="Pfam" id="PF00990">
    <property type="entry name" value="GGDEF"/>
    <property type="match status" value="1"/>
</dbReference>
<dbReference type="InterPro" id="IPR029787">
    <property type="entry name" value="Nucleotide_cyclase"/>
</dbReference>
<protein>
    <recommendedName>
        <fullName evidence="1">diguanylate cyclase</fullName>
        <ecNumber evidence="1">2.7.7.65</ecNumber>
    </recommendedName>
</protein>
<dbReference type="PROSITE" id="PS50887">
    <property type="entry name" value="GGDEF"/>
    <property type="match status" value="1"/>
</dbReference>
<dbReference type="InterPro" id="IPR000014">
    <property type="entry name" value="PAS"/>
</dbReference>
<evidence type="ECO:0000313" key="5">
    <source>
        <dbReference type="EMBL" id="QWV13788.1"/>
    </source>
</evidence>
<dbReference type="SUPFAM" id="SSF55785">
    <property type="entry name" value="PYP-like sensor domain (PAS domain)"/>
    <property type="match status" value="2"/>
</dbReference>
<keyword evidence="5" id="KW-0548">Nucleotidyltransferase</keyword>
<sequence length="428" mass="48434">MAGRSPVPGPSAPKLEIDRQFPSEFTDSVASMRWDATTEKVLVNEAFHGLLGPSKRGTEINLSELMTPQDIARLLEKLDPKRPPMAHDHGTFLCRLIGSDEQILWLETTVCESSAKEGISCRYATFKDVTDRLTKELFFENFADSLPGIVFSYTVYPDSSHYFSYISIKTKEFFGIENREFLANPDLAFDIIEPEDLPFVRESLAESKRTMTHWKAEYRTTVKGKTRWFEGTAIPKLQPNGSVTWNGITIAIDDRKNLELELKEVASKDYLTGVFNRRYLSEFLRDQSERFDRYQERSSVILIDIDNFKAINDEHGHDFGDLVLRQFSDLVSKNVRKVDTFGRMGGEEFLIILPNTGVQSALEVGKKILRKTRSKLQTIDGIDVALTFSAGISEFSAVQSSANKVLKHADQLLYEAKSEGRNGIKTDG</sequence>
<dbReference type="GeneID" id="78558575"/>
<evidence type="ECO:0000259" key="3">
    <source>
        <dbReference type="PROSITE" id="PS50112"/>
    </source>
</evidence>
<keyword evidence="6" id="KW-1185">Reference proteome</keyword>
<evidence type="ECO:0000256" key="2">
    <source>
        <dbReference type="ARBA" id="ARBA00034247"/>
    </source>
</evidence>
<dbReference type="EMBL" id="CP076686">
    <property type="protein sequence ID" value="QWV13788.1"/>
    <property type="molecule type" value="Genomic_DNA"/>
</dbReference>
<dbReference type="PANTHER" id="PTHR45138:SF9">
    <property type="entry name" value="DIGUANYLATE CYCLASE DGCM-RELATED"/>
    <property type="match status" value="1"/>
</dbReference>
<dbReference type="EC" id="2.7.7.65" evidence="1"/>
<dbReference type="InterPro" id="IPR000160">
    <property type="entry name" value="GGDEF_dom"/>
</dbReference>
<dbReference type="Gene3D" id="3.30.70.270">
    <property type="match status" value="1"/>
</dbReference>
<dbReference type="SUPFAM" id="SSF55073">
    <property type="entry name" value="Nucleotide cyclase"/>
    <property type="match status" value="1"/>
</dbReference>
<gene>
    <name evidence="5" type="ORF">KQ249_03970</name>
</gene>
<proteinExistence type="predicted"/>
<comment type="catalytic activity">
    <reaction evidence="2">
        <text>2 GTP = 3',3'-c-di-GMP + 2 diphosphate</text>
        <dbReference type="Rhea" id="RHEA:24898"/>
        <dbReference type="ChEBI" id="CHEBI:33019"/>
        <dbReference type="ChEBI" id="CHEBI:37565"/>
        <dbReference type="ChEBI" id="CHEBI:58805"/>
        <dbReference type="EC" id="2.7.7.65"/>
    </reaction>
</comment>
<accession>A0ABX8ILX4</accession>
<keyword evidence="5" id="KW-0808">Transferase</keyword>
<dbReference type="InterPro" id="IPR013655">
    <property type="entry name" value="PAS_fold_3"/>
</dbReference>
<dbReference type="Pfam" id="PF08447">
    <property type="entry name" value="PAS_3"/>
    <property type="match status" value="1"/>
</dbReference>
<dbReference type="GO" id="GO:0052621">
    <property type="term" value="F:diguanylate cyclase activity"/>
    <property type="evidence" value="ECO:0007669"/>
    <property type="project" value="UniProtKB-EC"/>
</dbReference>
<dbReference type="Proteomes" id="UP000683442">
    <property type="component" value="Chromosome"/>
</dbReference>
<feature type="domain" description="GGDEF" evidence="4">
    <location>
        <begin position="296"/>
        <end position="428"/>
    </location>
</feature>
<dbReference type="SMART" id="SM00267">
    <property type="entry name" value="GGDEF"/>
    <property type="match status" value="1"/>
</dbReference>
<dbReference type="InterPro" id="IPR043128">
    <property type="entry name" value="Rev_trsase/Diguanyl_cyclase"/>
</dbReference>
<dbReference type="PANTHER" id="PTHR45138">
    <property type="entry name" value="REGULATORY COMPONENTS OF SENSORY TRANSDUCTION SYSTEM"/>
    <property type="match status" value="1"/>
</dbReference>
<dbReference type="InterPro" id="IPR050469">
    <property type="entry name" value="Diguanylate_Cyclase"/>
</dbReference>
<evidence type="ECO:0000256" key="1">
    <source>
        <dbReference type="ARBA" id="ARBA00012528"/>
    </source>
</evidence>
<name>A0ABX8ILX4_9GAMM</name>
<dbReference type="RefSeq" id="WP_169702195.1">
    <property type="nucleotide sequence ID" value="NZ_CP076686.1"/>
</dbReference>
<reference evidence="5 6" key="1">
    <citation type="submission" date="2021-06" db="EMBL/GenBank/DDBJ databases">
        <title>Microbial metabolic specificity influences pelagic lipid remineralization.</title>
        <authorList>
            <person name="Behrendt L."/>
            <person name="Hunter J.E."/>
            <person name="Alcolombri U."/>
            <person name="Smriga S."/>
            <person name="Mincer T."/>
            <person name="Lowenstein D.P."/>
            <person name="Peaudecerf F.J."/>
            <person name="Fernandez V.I."/>
            <person name="Fredricks H."/>
            <person name="Almblad H."/>
            <person name="Harrison J.J."/>
            <person name="Stocker R."/>
            <person name="Van Mooy B.A.S."/>
        </authorList>
    </citation>
    <scope>NUCLEOTIDE SEQUENCE [LARGE SCALE GENOMIC DNA]</scope>
    <source>
        <strain evidence="5 6">HP15-B</strain>
    </source>
</reference>
<feature type="domain" description="PAS" evidence="3">
    <location>
        <begin position="158"/>
        <end position="211"/>
    </location>
</feature>
<dbReference type="NCBIfam" id="TIGR00254">
    <property type="entry name" value="GGDEF"/>
    <property type="match status" value="1"/>
</dbReference>
<dbReference type="InterPro" id="IPR035965">
    <property type="entry name" value="PAS-like_dom_sf"/>
</dbReference>
<organism evidence="5 6">
    <name type="scientific">Marinobacter adhaerens</name>
    <dbReference type="NCBI Taxonomy" id="1033846"/>
    <lineage>
        <taxon>Bacteria</taxon>
        <taxon>Pseudomonadati</taxon>
        <taxon>Pseudomonadota</taxon>
        <taxon>Gammaproteobacteria</taxon>
        <taxon>Pseudomonadales</taxon>
        <taxon>Marinobacteraceae</taxon>
        <taxon>Marinobacter</taxon>
    </lineage>
</organism>
<dbReference type="PROSITE" id="PS50112">
    <property type="entry name" value="PAS"/>
    <property type="match status" value="1"/>
</dbReference>
<dbReference type="CDD" id="cd01949">
    <property type="entry name" value="GGDEF"/>
    <property type="match status" value="1"/>
</dbReference>